<feature type="region of interest" description="Disordered" evidence="5">
    <location>
        <begin position="197"/>
        <end position="219"/>
    </location>
</feature>
<accession>A0A6I1EHA5</accession>
<dbReference type="PANTHER" id="PTHR30055">
    <property type="entry name" value="HTH-TYPE TRANSCRIPTIONAL REGULATOR RUTR"/>
    <property type="match status" value="1"/>
</dbReference>
<protein>
    <submittedName>
        <fullName evidence="7">TetR/AcrR family transcriptional regulator</fullName>
    </submittedName>
</protein>
<dbReference type="RefSeq" id="WP_152158905.1">
    <property type="nucleotide sequence ID" value="NZ_WEHX01000087.1"/>
</dbReference>
<dbReference type="FunFam" id="1.10.10.60:FF:000141">
    <property type="entry name" value="TetR family transcriptional regulator"/>
    <property type="match status" value="1"/>
</dbReference>
<reference evidence="7 8" key="1">
    <citation type="submission" date="2019-10" db="EMBL/GenBank/DDBJ databases">
        <title>Genome diversity of Sutterella seckii.</title>
        <authorList>
            <person name="Chaplin A.V."/>
            <person name="Sokolova S.R."/>
            <person name="Mosin K.A."/>
            <person name="Ivanova E.L."/>
            <person name="Kochetkova T.O."/>
            <person name="Goltsov A.Y."/>
            <person name="Trofimov D.Y."/>
            <person name="Efimov B.A."/>
        </authorList>
    </citation>
    <scope>NUCLEOTIDE SEQUENCE [LARGE SCALE GENOMIC DNA]</scope>
    <source>
        <strain evidence="7 8">ASD393</strain>
    </source>
</reference>
<dbReference type="AlphaFoldDB" id="A0A6I1EHA5"/>
<evidence type="ECO:0000259" key="6">
    <source>
        <dbReference type="PROSITE" id="PS50977"/>
    </source>
</evidence>
<dbReference type="Gene3D" id="1.10.357.10">
    <property type="entry name" value="Tetracycline Repressor, domain 2"/>
    <property type="match status" value="1"/>
</dbReference>
<evidence type="ECO:0000256" key="3">
    <source>
        <dbReference type="ARBA" id="ARBA00023163"/>
    </source>
</evidence>
<dbReference type="GO" id="GO:0003700">
    <property type="term" value="F:DNA-binding transcription factor activity"/>
    <property type="evidence" value="ECO:0007669"/>
    <property type="project" value="TreeGrafter"/>
</dbReference>
<dbReference type="GO" id="GO:0000976">
    <property type="term" value="F:transcription cis-regulatory region binding"/>
    <property type="evidence" value="ECO:0007669"/>
    <property type="project" value="TreeGrafter"/>
</dbReference>
<gene>
    <name evidence="7" type="ORF">GBM95_09650</name>
</gene>
<dbReference type="EMBL" id="WEHX01000087">
    <property type="protein sequence ID" value="KAB7655314.1"/>
    <property type="molecule type" value="Genomic_DNA"/>
</dbReference>
<keyword evidence="2 4" id="KW-0238">DNA-binding</keyword>
<dbReference type="OrthoDB" id="9809994at2"/>
<feature type="domain" description="HTH tetR-type" evidence="6">
    <location>
        <begin position="6"/>
        <end position="66"/>
    </location>
</feature>
<evidence type="ECO:0000256" key="5">
    <source>
        <dbReference type="SAM" id="MobiDB-lite"/>
    </source>
</evidence>
<dbReference type="PRINTS" id="PR00455">
    <property type="entry name" value="HTHTETR"/>
</dbReference>
<dbReference type="PANTHER" id="PTHR30055:SF234">
    <property type="entry name" value="HTH-TYPE TRANSCRIPTIONAL REGULATOR BETI"/>
    <property type="match status" value="1"/>
</dbReference>
<dbReference type="PROSITE" id="PS50977">
    <property type="entry name" value="HTH_TETR_2"/>
    <property type="match status" value="1"/>
</dbReference>
<evidence type="ECO:0000313" key="7">
    <source>
        <dbReference type="EMBL" id="KAB7655314.1"/>
    </source>
</evidence>
<dbReference type="Pfam" id="PF00440">
    <property type="entry name" value="TetR_N"/>
    <property type="match status" value="1"/>
</dbReference>
<comment type="caution">
    <text evidence="7">The sequence shown here is derived from an EMBL/GenBank/DDBJ whole genome shotgun (WGS) entry which is preliminary data.</text>
</comment>
<evidence type="ECO:0000256" key="4">
    <source>
        <dbReference type="PROSITE-ProRule" id="PRU00335"/>
    </source>
</evidence>
<dbReference type="Proteomes" id="UP000430564">
    <property type="component" value="Unassembled WGS sequence"/>
</dbReference>
<name>A0A6I1EHA5_9BURK</name>
<feature type="DNA-binding region" description="H-T-H motif" evidence="4">
    <location>
        <begin position="29"/>
        <end position="48"/>
    </location>
</feature>
<evidence type="ECO:0000256" key="2">
    <source>
        <dbReference type="ARBA" id="ARBA00023125"/>
    </source>
</evidence>
<organism evidence="7 8">
    <name type="scientific">Sutterella seckii</name>
    <dbReference type="NCBI Taxonomy" id="1944635"/>
    <lineage>
        <taxon>Bacteria</taxon>
        <taxon>Pseudomonadati</taxon>
        <taxon>Pseudomonadota</taxon>
        <taxon>Betaproteobacteria</taxon>
        <taxon>Burkholderiales</taxon>
        <taxon>Sutterellaceae</taxon>
        <taxon>Sutterella</taxon>
    </lineage>
</organism>
<keyword evidence="3" id="KW-0804">Transcription</keyword>
<feature type="compositionally biased region" description="Basic and acidic residues" evidence="5">
    <location>
        <begin position="201"/>
        <end position="219"/>
    </location>
</feature>
<dbReference type="InterPro" id="IPR009057">
    <property type="entry name" value="Homeodomain-like_sf"/>
</dbReference>
<dbReference type="SUPFAM" id="SSF46689">
    <property type="entry name" value="Homeodomain-like"/>
    <property type="match status" value="1"/>
</dbReference>
<dbReference type="InterPro" id="IPR001647">
    <property type="entry name" value="HTH_TetR"/>
</dbReference>
<sequence length="219" mass="25021">MRTQTEEKKRAILDATIEEFEAKGFASARIEDIAKKAGVAKGTVYNYFESKEALLMGLADELGDLIQGNLERTLNDSVPMSTRERIEEVFEPILSENGRGRMSRILRVIWSEGLHRPQLTRPFFEKFLIPAFGDEGFFTHMTAKKDFPVIIREYPFLIAAPIIQGVLWQTLLGDSRPLEFRRVFKAYLDLIFGSGGNSTSERNEQESKSVRQEEKPRLS</sequence>
<dbReference type="InterPro" id="IPR050109">
    <property type="entry name" value="HTH-type_TetR-like_transc_reg"/>
</dbReference>
<proteinExistence type="predicted"/>
<evidence type="ECO:0000256" key="1">
    <source>
        <dbReference type="ARBA" id="ARBA00023015"/>
    </source>
</evidence>
<keyword evidence="1" id="KW-0805">Transcription regulation</keyword>
<evidence type="ECO:0000313" key="8">
    <source>
        <dbReference type="Proteomes" id="UP000430564"/>
    </source>
</evidence>